<proteinExistence type="predicted"/>
<feature type="region of interest" description="Disordered" evidence="1">
    <location>
        <begin position="1"/>
        <end position="50"/>
    </location>
</feature>
<reference evidence="2" key="3">
    <citation type="submission" date="2022-06" db="UniProtKB">
        <authorList>
            <consortium name="EnsemblPlants"/>
        </authorList>
    </citation>
    <scope>IDENTIFICATION</scope>
</reference>
<feature type="compositionally biased region" description="Basic and acidic residues" evidence="1">
    <location>
        <begin position="1"/>
        <end position="28"/>
    </location>
</feature>
<organism evidence="2 3">
    <name type="scientific">Triticum urartu</name>
    <name type="common">Red wild einkorn</name>
    <name type="synonym">Crithodium urartu</name>
    <dbReference type="NCBI Taxonomy" id="4572"/>
    <lineage>
        <taxon>Eukaryota</taxon>
        <taxon>Viridiplantae</taxon>
        <taxon>Streptophyta</taxon>
        <taxon>Embryophyta</taxon>
        <taxon>Tracheophyta</taxon>
        <taxon>Spermatophyta</taxon>
        <taxon>Magnoliopsida</taxon>
        <taxon>Liliopsida</taxon>
        <taxon>Poales</taxon>
        <taxon>Poaceae</taxon>
        <taxon>BOP clade</taxon>
        <taxon>Pooideae</taxon>
        <taxon>Triticodae</taxon>
        <taxon>Triticeae</taxon>
        <taxon>Triticinae</taxon>
        <taxon>Triticum</taxon>
    </lineage>
</organism>
<dbReference type="Gramene" id="TuG1812G0500005539.01.T01">
    <property type="protein sequence ID" value="TuG1812G0500005539.01.T01"/>
    <property type="gene ID" value="TuG1812G0500005539.01"/>
</dbReference>
<sequence>MLLDGIRKMLQKSDERKQRRNVLKEQSRKRSRAQKGTTPECLHKGRARKRTPTFPLSFFGKLV</sequence>
<name>A0A8R7QIS1_TRIUA</name>
<protein>
    <submittedName>
        <fullName evidence="2">Uncharacterized protein</fullName>
    </submittedName>
</protein>
<evidence type="ECO:0000313" key="3">
    <source>
        <dbReference type="Proteomes" id="UP000015106"/>
    </source>
</evidence>
<dbReference type="AlphaFoldDB" id="A0A8R7QIS1"/>
<dbReference type="EnsemblPlants" id="TuG1812G0500005539.01.T01">
    <property type="protein sequence ID" value="TuG1812G0500005539.01.T01"/>
    <property type="gene ID" value="TuG1812G0500005539.01"/>
</dbReference>
<reference evidence="3" key="1">
    <citation type="journal article" date="2013" name="Nature">
        <title>Draft genome of the wheat A-genome progenitor Triticum urartu.</title>
        <authorList>
            <person name="Ling H.Q."/>
            <person name="Zhao S."/>
            <person name="Liu D."/>
            <person name="Wang J."/>
            <person name="Sun H."/>
            <person name="Zhang C."/>
            <person name="Fan H."/>
            <person name="Li D."/>
            <person name="Dong L."/>
            <person name="Tao Y."/>
            <person name="Gao C."/>
            <person name="Wu H."/>
            <person name="Li Y."/>
            <person name="Cui Y."/>
            <person name="Guo X."/>
            <person name="Zheng S."/>
            <person name="Wang B."/>
            <person name="Yu K."/>
            <person name="Liang Q."/>
            <person name="Yang W."/>
            <person name="Lou X."/>
            <person name="Chen J."/>
            <person name="Feng M."/>
            <person name="Jian J."/>
            <person name="Zhang X."/>
            <person name="Luo G."/>
            <person name="Jiang Y."/>
            <person name="Liu J."/>
            <person name="Wang Z."/>
            <person name="Sha Y."/>
            <person name="Zhang B."/>
            <person name="Wu H."/>
            <person name="Tang D."/>
            <person name="Shen Q."/>
            <person name="Xue P."/>
            <person name="Zou S."/>
            <person name="Wang X."/>
            <person name="Liu X."/>
            <person name="Wang F."/>
            <person name="Yang Y."/>
            <person name="An X."/>
            <person name="Dong Z."/>
            <person name="Zhang K."/>
            <person name="Zhang X."/>
            <person name="Luo M.C."/>
            <person name="Dvorak J."/>
            <person name="Tong Y."/>
            <person name="Wang J."/>
            <person name="Yang H."/>
            <person name="Li Z."/>
            <person name="Wang D."/>
            <person name="Zhang A."/>
            <person name="Wang J."/>
        </authorList>
    </citation>
    <scope>NUCLEOTIDE SEQUENCE</scope>
    <source>
        <strain evidence="3">cv. G1812</strain>
    </source>
</reference>
<evidence type="ECO:0000313" key="2">
    <source>
        <dbReference type="EnsemblPlants" id="TuG1812G0500005539.01.T01"/>
    </source>
</evidence>
<evidence type="ECO:0000256" key="1">
    <source>
        <dbReference type="SAM" id="MobiDB-lite"/>
    </source>
</evidence>
<dbReference type="Proteomes" id="UP000015106">
    <property type="component" value="Chromosome 5"/>
</dbReference>
<reference evidence="2" key="2">
    <citation type="submission" date="2018-03" db="EMBL/GenBank/DDBJ databases">
        <title>The Triticum urartu genome reveals the dynamic nature of wheat genome evolution.</title>
        <authorList>
            <person name="Ling H."/>
            <person name="Ma B."/>
            <person name="Shi X."/>
            <person name="Liu H."/>
            <person name="Dong L."/>
            <person name="Sun H."/>
            <person name="Cao Y."/>
            <person name="Gao Q."/>
            <person name="Zheng S."/>
            <person name="Li Y."/>
            <person name="Yu Y."/>
            <person name="Du H."/>
            <person name="Qi M."/>
            <person name="Li Y."/>
            <person name="Yu H."/>
            <person name="Cui Y."/>
            <person name="Wang N."/>
            <person name="Chen C."/>
            <person name="Wu H."/>
            <person name="Zhao Y."/>
            <person name="Zhang J."/>
            <person name="Li Y."/>
            <person name="Zhou W."/>
            <person name="Zhang B."/>
            <person name="Hu W."/>
            <person name="Eijk M."/>
            <person name="Tang J."/>
            <person name="Witsenboer H."/>
            <person name="Zhao S."/>
            <person name="Li Z."/>
            <person name="Zhang A."/>
            <person name="Wang D."/>
            <person name="Liang C."/>
        </authorList>
    </citation>
    <scope>NUCLEOTIDE SEQUENCE [LARGE SCALE GENOMIC DNA]</scope>
    <source>
        <strain evidence="2">cv. G1812</strain>
    </source>
</reference>
<accession>A0A8R7QIS1</accession>
<keyword evidence="3" id="KW-1185">Reference proteome</keyword>